<name>A0ABD2AB86_VESSQ</name>
<gene>
    <name evidence="1" type="ORF">V1478_012660</name>
</gene>
<evidence type="ECO:0000313" key="2">
    <source>
        <dbReference type="Proteomes" id="UP001607302"/>
    </source>
</evidence>
<dbReference type="Proteomes" id="UP001607302">
    <property type="component" value="Unassembled WGS sequence"/>
</dbReference>
<protein>
    <submittedName>
        <fullName evidence="1">Uncharacterized protein</fullName>
    </submittedName>
</protein>
<reference evidence="1 2" key="1">
    <citation type="journal article" date="2024" name="Ann. Entomol. Soc. Am.">
        <title>Genomic analyses of the southern and eastern yellowjacket wasps (Hymenoptera: Vespidae) reveal evolutionary signatures of social life.</title>
        <authorList>
            <person name="Catto M.A."/>
            <person name="Caine P.B."/>
            <person name="Orr S.E."/>
            <person name="Hunt B.G."/>
            <person name="Goodisman M.A.D."/>
        </authorList>
    </citation>
    <scope>NUCLEOTIDE SEQUENCE [LARGE SCALE GENOMIC DNA]</scope>
    <source>
        <strain evidence="1">233</strain>
        <tissue evidence="1">Head and thorax</tissue>
    </source>
</reference>
<organism evidence="1 2">
    <name type="scientific">Vespula squamosa</name>
    <name type="common">Southern yellow jacket</name>
    <name type="synonym">Wasp</name>
    <dbReference type="NCBI Taxonomy" id="30214"/>
    <lineage>
        <taxon>Eukaryota</taxon>
        <taxon>Metazoa</taxon>
        <taxon>Ecdysozoa</taxon>
        <taxon>Arthropoda</taxon>
        <taxon>Hexapoda</taxon>
        <taxon>Insecta</taxon>
        <taxon>Pterygota</taxon>
        <taxon>Neoptera</taxon>
        <taxon>Endopterygota</taxon>
        <taxon>Hymenoptera</taxon>
        <taxon>Apocrita</taxon>
        <taxon>Aculeata</taxon>
        <taxon>Vespoidea</taxon>
        <taxon>Vespidae</taxon>
        <taxon>Vespinae</taxon>
        <taxon>Vespula</taxon>
    </lineage>
</organism>
<accession>A0ABD2AB86</accession>
<sequence length="24" mass="2836">MRKSFCAKDYHIYSYAQRASSPLL</sequence>
<dbReference type="AlphaFoldDB" id="A0ABD2AB86"/>
<comment type="caution">
    <text evidence="1">The sequence shown here is derived from an EMBL/GenBank/DDBJ whole genome shotgun (WGS) entry which is preliminary data.</text>
</comment>
<evidence type="ECO:0000313" key="1">
    <source>
        <dbReference type="EMBL" id="KAL2716960.1"/>
    </source>
</evidence>
<proteinExistence type="predicted"/>
<keyword evidence="2" id="KW-1185">Reference proteome</keyword>
<dbReference type="EMBL" id="JAUDFV010000153">
    <property type="protein sequence ID" value="KAL2716960.1"/>
    <property type="molecule type" value="Genomic_DNA"/>
</dbReference>